<evidence type="ECO:0000313" key="4">
    <source>
        <dbReference type="Proteomes" id="UP000019116"/>
    </source>
</evidence>
<evidence type="ECO:0000313" key="3">
    <source>
        <dbReference type="EnsemblPlants" id="TraesCS1D02G355700.1.cds1"/>
    </source>
</evidence>
<evidence type="ECO:0000256" key="1">
    <source>
        <dbReference type="SAM" id="MobiDB-lite"/>
    </source>
</evidence>
<dbReference type="Gramene" id="TraesRN1D0100884300.1">
    <property type="protein sequence ID" value="TraesRN1D0100884300.1"/>
    <property type="gene ID" value="TraesRN1D0100884300"/>
</dbReference>
<dbReference type="Gramene" id="TraesRN1B0101028300.1">
    <property type="protein sequence ID" value="TraesRN1B0101028300.1"/>
    <property type="gene ID" value="TraesRN1B0101028300"/>
</dbReference>
<evidence type="ECO:0000256" key="2">
    <source>
        <dbReference type="SAM" id="Phobius"/>
    </source>
</evidence>
<dbReference type="Gramene" id="TraesPARA_EIv1.0_0309040.1">
    <property type="protein sequence ID" value="TraesPARA_EIv1.0_0309040.1.CDS1"/>
    <property type="gene ID" value="TraesPARA_EIv1.0_0309040"/>
</dbReference>
<dbReference type="PANTHER" id="PTHR33982:SF4">
    <property type="entry name" value="TRANSMEMBRANE PROTEIN"/>
    <property type="match status" value="1"/>
</dbReference>
<keyword evidence="2" id="KW-1133">Transmembrane helix</keyword>
<reference evidence="3" key="1">
    <citation type="submission" date="2018-08" db="EMBL/GenBank/DDBJ databases">
        <authorList>
            <person name="Rossello M."/>
        </authorList>
    </citation>
    <scope>NUCLEOTIDE SEQUENCE [LARGE SCALE GENOMIC DNA]</scope>
    <source>
        <strain evidence="3">cv. Chinese Spring</strain>
    </source>
</reference>
<dbReference type="Gramene" id="TraesROB_scaffold_159305_01G000100.1">
    <property type="protein sequence ID" value="TraesROB_scaffold_159305_01G000100.1"/>
    <property type="gene ID" value="TraesROB_scaffold_159305_01G000100"/>
</dbReference>
<organism evidence="3">
    <name type="scientific">Triticum aestivum</name>
    <name type="common">Wheat</name>
    <dbReference type="NCBI Taxonomy" id="4565"/>
    <lineage>
        <taxon>Eukaryota</taxon>
        <taxon>Viridiplantae</taxon>
        <taxon>Streptophyta</taxon>
        <taxon>Embryophyta</taxon>
        <taxon>Tracheophyta</taxon>
        <taxon>Spermatophyta</taxon>
        <taxon>Magnoliopsida</taxon>
        <taxon>Liliopsida</taxon>
        <taxon>Poales</taxon>
        <taxon>Poaceae</taxon>
        <taxon>BOP clade</taxon>
        <taxon>Pooideae</taxon>
        <taxon>Triticodae</taxon>
        <taxon>Triticeae</taxon>
        <taxon>Triticinae</taxon>
        <taxon>Triticum</taxon>
    </lineage>
</organism>
<keyword evidence="2" id="KW-0812">Transmembrane</keyword>
<dbReference type="Gramene" id="TraesWEE_scaffold_145513_01G000100.1">
    <property type="protein sequence ID" value="TraesWEE_scaffold_145513_01G000100.1"/>
    <property type="gene ID" value="TraesWEE_scaffold_145513_01G000100"/>
</dbReference>
<reference evidence="3" key="2">
    <citation type="submission" date="2018-10" db="UniProtKB">
        <authorList>
            <consortium name="EnsemblPlants"/>
        </authorList>
    </citation>
    <scope>IDENTIFICATION</scope>
</reference>
<protein>
    <submittedName>
        <fullName evidence="3">Uncharacterized protein</fullName>
    </submittedName>
</protein>
<dbReference type="InterPro" id="IPR038944">
    <property type="entry name" value="OEP7-like"/>
</dbReference>
<dbReference type="AlphaFoldDB" id="A0A3B6A0Y6"/>
<feature type="region of interest" description="Disordered" evidence="1">
    <location>
        <begin position="48"/>
        <end position="90"/>
    </location>
</feature>
<dbReference type="Gramene" id="TraesJAG1D03G00545420.1">
    <property type="protein sequence ID" value="TraesJAG1D03G00545420.1.CDS1"/>
    <property type="gene ID" value="TraesJAG1D03G00545420"/>
</dbReference>
<keyword evidence="2" id="KW-0472">Membrane</keyword>
<dbReference type="Gramene" id="TraesMAC1D03G00545550.1">
    <property type="protein sequence ID" value="TraesMAC1D03G00545550.1.CDS1"/>
    <property type="gene ID" value="TraesMAC1D03G00545550"/>
</dbReference>
<proteinExistence type="predicted"/>
<dbReference type="Gramene" id="TraesJUL1D03G00549050.1">
    <property type="protein sequence ID" value="TraesJUL1D03G00549050.1.CDS1"/>
    <property type="gene ID" value="TraesJUL1D03G00549050"/>
</dbReference>
<dbReference type="Gramene" id="TraesCLE_scaffold_052686_01G000100.1">
    <property type="protein sequence ID" value="TraesCLE_scaffold_052686_01G000100.1"/>
    <property type="gene ID" value="TraesCLE_scaffold_052686_01G000100"/>
</dbReference>
<keyword evidence="4" id="KW-1185">Reference proteome</keyword>
<dbReference type="EnsemblPlants" id="TraesCS1D02G355700.1">
    <property type="protein sequence ID" value="TraesCS1D02G355700.1.cds1"/>
    <property type="gene ID" value="TraesCS1D02G355700"/>
</dbReference>
<dbReference type="Gramene" id="TraesSTA1D03G00544730.1">
    <property type="protein sequence ID" value="TraesSTA1D03G00544730.1.CDS1"/>
    <property type="gene ID" value="TraesSTA1D03G00544730"/>
</dbReference>
<dbReference type="Gramene" id="TraesSYM1D03G00553140.1">
    <property type="protein sequence ID" value="TraesSYM1D03G00553140.1.CDS1"/>
    <property type="gene ID" value="TraesSYM1D03G00553140"/>
</dbReference>
<dbReference type="Gramene" id="TraesCAD_scaffold_155637_01G000100.1">
    <property type="protein sequence ID" value="TraesCAD_scaffold_155637_01G000100.1"/>
    <property type="gene ID" value="TraesCAD_scaffold_155637_01G000100"/>
</dbReference>
<dbReference type="PANTHER" id="PTHR33982">
    <property type="entry name" value="OUTER ENVELOPE MEMBRANE PROTEIN 7-RELATED"/>
    <property type="match status" value="1"/>
</dbReference>
<dbReference type="Gramene" id="TraesLAC1D03G00549890.1">
    <property type="protein sequence ID" value="TraesLAC1D03G00549890.1.CDS1"/>
    <property type="gene ID" value="TraesLAC1D03G00549890"/>
</dbReference>
<sequence length="90" mass="9335">MRGGGRARQNAIRSGIVVLGAAAFAYLSYRVGFKPYLDRAQEAMDSQIHSSDHAAAAAAAASASWEDQPGHPEGDGGLAPSRDPAAVLRD</sequence>
<dbReference type="Gramene" id="TraesCS1D02G355700.1">
    <property type="protein sequence ID" value="TraesCS1D02G355700.1.cds1"/>
    <property type="gene ID" value="TraesCS1D02G355700"/>
</dbReference>
<feature type="transmembrane region" description="Helical" evidence="2">
    <location>
        <begin position="12"/>
        <end position="29"/>
    </location>
</feature>
<dbReference type="Gramene" id="TraesNOR1D03G00554170.1">
    <property type="protein sequence ID" value="TraesNOR1D03G00554170.1.CDS1"/>
    <property type="gene ID" value="TraesNOR1D03G00554170"/>
</dbReference>
<dbReference type="Gramene" id="TraesLDM1D03G00548490.1">
    <property type="protein sequence ID" value="TraesLDM1D03G00548490.1.CDS1"/>
    <property type="gene ID" value="TraesLDM1D03G00548490"/>
</dbReference>
<feature type="compositionally biased region" description="Low complexity" evidence="1">
    <location>
        <begin position="54"/>
        <end position="64"/>
    </location>
</feature>
<dbReference type="Gramene" id="TraesARI1D03G00552370.1">
    <property type="protein sequence ID" value="TraesARI1D03G00552370.1.CDS1"/>
    <property type="gene ID" value="TraesARI1D03G00552370"/>
</dbReference>
<accession>A0A3B6A0Y6</accession>
<name>A0A3B6A0Y6_WHEAT</name>
<dbReference type="Proteomes" id="UP000019116">
    <property type="component" value="Chromosome 1D"/>
</dbReference>
<dbReference type="OrthoDB" id="754892at2759"/>
<dbReference type="Gramene" id="TraesCS1D03G0835900.1">
    <property type="protein sequence ID" value="TraesCS1D03G0835900.1.CDS1"/>
    <property type="gene ID" value="TraesCS1D03G0835900"/>
</dbReference>